<keyword evidence="1" id="KW-1133">Transmembrane helix</keyword>
<reference evidence="2 3" key="1">
    <citation type="submission" date="2024-10" db="EMBL/GenBank/DDBJ databases">
        <title>The Natural Products Discovery Center: Release of the First 8490 Sequenced Strains for Exploring Actinobacteria Biosynthetic Diversity.</title>
        <authorList>
            <person name="Kalkreuter E."/>
            <person name="Kautsar S.A."/>
            <person name="Yang D."/>
            <person name="Bader C.D."/>
            <person name="Teijaro C.N."/>
            <person name="Fluegel L."/>
            <person name="Davis C.M."/>
            <person name="Simpson J.R."/>
            <person name="Lauterbach L."/>
            <person name="Steele A.D."/>
            <person name="Gui C."/>
            <person name="Meng S."/>
            <person name="Li G."/>
            <person name="Viehrig K."/>
            <person name="Ye F."/>
            <person name="Su P."/>
            <person name="Kiefer A.F."/>
            <person name="Nichols A."/>
            <person name="Cepeda A.J."/>
            <person name="Yan W."/>
            <person name="Fan B."/>
            <person name="Jiang Y."/>
            <person name="Adhikari A."/>
            <person name="Zheng C.-J."/>
            <person name="Schuster L."/>
            <person name="Cowan T.M."/>
            <person name="Smanski M.J."/>
            <person name="Chevrette M.G."/>
            <person name="De Carvalho L.P.S."/>
            <person name="Shen B."/>
        </authorList>
    </citation>
    <scope>NUCLEOTIDE SEQUENCE [LARGE SCALE GENOMIC DNA]</scope>
    <source>
        <strain evidence="2 3">NPDC053399</strain>
    </source>
</reference>
<name>A0ABW8BZ40_9ACTN</name>
<sequence>MWEAVAFAALGLGIAYAATHFLPERFPSRALVLATGPIAALVGGLITRTVLGAGHAAVTLPVSALVAAALLSLLVRPADDRRFLRHSVAGRA</sequence>
<keyword evidence="3" id="KW-1185">Reference proteome</keyword>
<evidence type="ECO:0000313" key="3">
    <source>
        <dbReference type="Proteomes" id="UP001614394"/>
    </source>
</evidence>
<evidence type="ECO:0008006" key="4">
    <source>
        <dbReference type="Google" id="ProtNLM"/>
    </source>
</evidence>
<accession>A0ABW8BZ40</accession>
<feature type="transmembrane region" description="Helical" evidence="1">
    <location>
        <begin position="53"/>
        <end position="75"/>
    </location>
</feature>
<organism evidence="2 3">
    <name type="scientific">Streptomyces fildesensis</name>
    <dbReference type="NCBI Taxonomy" id="375757"/>
    <lineage>
        <taxon>Bacteria</taxon>
        <taxon>Bacillati</taxon>
        <taxon>Actinomycetota</taxon>
        <taxon>Actinomycetes</taxon>
        <taxon>Kitasatosporales</taxon>
        <taxon>Streptomycetaceae</taxon>
        <taxon>Streptomyces</taxon>
    </lineage>
</organism>
<keyword evidence="1" id="KW-0472">Membrane</keyword>
<keyword evidence="1" id="KW-0812">Transmembrane</keyword>
<comment type="caution">
    <text evidence="2">The sequence shown here is derived from an EMBL/GenBank/DDBJ whole genome shotgun (WGS) entry which is preliminary data.</text>
</comment>
<dbReference type="Proteomes" id="UP001614394">
    <property type="component" value="Unassembled WGS sequence"/>
</dbReference>
<dbReference type="EMBL" id="JBITYG010000001">
    <property type="protein sequence ID" value="MFI9099440.1"/>
    <property type="molecule type" value="Genomic_DNA"/>
</dbReference>
<gene>
    <name evidence="2" type="ORF">ACIGXA_02870</name>
</gene>
<proteinExistence type="predicted"/>
<evidence type="ECO:0000313" key="2">
    <source>
        <dbReference type="EMBL" id="MFI9099440.1"/>
    </source>
</evidence>
<protein>
    <recommendedName>
        <fullName evidence="4">Integral membrane protein</fullName>
    </recommendedName>
</protein>
<evidence type="ECO:0000256" key="1">
    <source>
        <dbReference type="SAM" id="Phobius"/>
    </source>
</evidence>
<dbReference type="RefSeq" id="WP_399643805.1">
    <property type="nucleotide sequence ID" value="NZ_JBITYG010000001.1"/>
</dbReference>